<dbReference type="InterPro" id="IPR000620">
    <property type="entry name" value="EamA_dom"/>
</dbReference>
<feature type="transmembrane region" description="Helical" evidence="1">
    <location>
        <begin position="149"/>
        <end position="167"/>
    </location>
</feature>
<dbReference type="EMBL" id="VLKU01000011">
    <property type="protein sequence ID" value="TWI31021.1"/>
    <property type="molecule type" value="Genomic_DNA"/>
</dbReference>
<evidence type="ECO:0000259" key="2">
    <source>
        <dbReference type="Pfam" id="PF00892"/>
    </source>
</evidence>
<evidence type="ECO:0000313" key="3">
    <source>
        <dbReference type="EMBL" id="TWI31021.1"/>
    </source>
</evidence>
<keyword evidence="1" id="KW-1133">Transmembrane helix</keyword>
<dbReference type="InterPro" id="IPR037185">
    <property type="entry name" value="EmrE-like"/>
</dbReference>
<keyword evidence="4" id="KW-1185">Reference proteome</keyword>
<evidence type="ECO:0000313" key="4">
    <source>
        <dbReference type="Proteomes" id="UP000316225"/>
    </source>
</evidence>
<gene>
    <name evidence="3" type="ORF">IQ24_03246</name>
</gene>
<proteinExistence type="predicted"/>
<dbReference type="SUPFAM" id="SSF103481">
    <property type="entry name" value="Multidrug resistance efflux transporter EmrE"/>
    <property type="match status" value="2"/>
</dbReference>
<feature type="transmembrane region" description="Helical" evidence="1">
    <location>
        <begin position="95"/>
        <end position="116"/>
    </location>
</feature>
<dbReference type="PANTHER" id="PTHR22911">
    <property type="entry name" value="ACYL-MALONYL CONDENSING ENZYME-RELATED"/>
    <property type="match status" value="1"/>
</dbReference>
<dbReference type="GO" id="GO:0016020">
    <property type="term" value="C:membrane"/>
    <property type="evidence" value="ECO:0007669"/>
    <property type="project" value="InterPro"/>
</dbReference>
<feature type="domain" description="EamA" evidence="2">
    <location>
        <begin position="7"/>
        <end position="139"/>
    </location>
</feature>
<comment type="caution">
    <text evidence="3">The sequence shown here is derived from an EMBL/GenBank/DDBJ whole genome shotgun (WGS) entry which is preliminary data.</text>
</comment>
<dbReference type="Pfam" id="PF00892">
    <property type="entry name" value="EamA"/>
    <property type="match status" value="2"/>
</dbReference>
<dbReference type="PANTHER" id="PTHR22911:SF135">
    <property type="entry name" value="BLR4310 PROTEIN"/>
    <property type="match status" value="1"/>
</dbReference>
<organism evidence="3 4">
    <name type="scientific">Paracoccus sulfuroxidans</name>
    <dbReference type="NCBI Taxonomy" id="384678"/>
    <lineage>
        <taxon>Bacteria</taxon>
        <taxon>Pseudomonadati</taxon>
        <taxon>Pseudomonadota</taxon>
        <taxon>Alphaproteobacteria</taxon>
        <taxon>Rhodobacterales</taxon>
        <taxon>Paracoccaceae</taxon>
        <taxon>Paracoccus</taxon>
    </lineage>
</organism>
<dbReference type="AlphaFoldDB" id="A0A562NGI1"/>
<evidence type="ECO:0000256" key="1">
    <source>
        <dbReference type="SAM" id="Phobius"/>
    </source>
</evidence>
<feature type="transmembrane region" description="Helical" evidence="1">
    <location>
        <begin position="205"/>
        <end position="228"/>
    </location>
</feature>
<feature type="transmembrane region" description="Helical" evidence="1">
    <location>
        <begin position="123"/>
        <end position="143"/>
    </location>
</feature>
<dbReference type="OrthoDB" id="7818056at2"/>
<reference evidence="3 4" key="1">
    <citation type="journal article" date="2015" name="Stand. Genomic Sci.">
        <title>Genomic Encyclopedia of Bacterial and Archaeal Type Strains, Phase III: the genomes of soil and plant-associated and newly described type strains.</title>
        <authorList>
            <person name="Whitman W.B."/>
            <person name="Woyke T."/>
            <person name="Klenk H.P."/>
            <person name="Zhou Y."/>
            <person name="Lilburn T.G."/>
            <person name="Beck B.J."/>
            <person name="De Vos P."/>
            <person name="Vandamme P."/>
            <person name="Eisen J.A."/>
            <person name="Garrity G."/>
            <person name="Hugenholtz P."/>
            <person name="Kyrpides N.C."/>
        </authorList>
    </citation>
    <scope>NUCLEOTIDE SEQUENCE [LARGE SCALE GENOMIC DNA]</scope>
    <source>
        <strain evidence="3 4">CGMCC 1.5364</strain>
    </source>
</reference>
<feature type="transmembrane region" description="Helical" evidence="1">
    <location>
        <begin position="235"/>
        <end position="255"/>
    </location>
</feature>
<name>A0A562NGI1_9RHOB</name>
<accession>A0A562NGI1</accession>
<sequence length="317" mass="33686">MAAGHLKGPLLALLSMGIYSTHDAIIKLLGETYPPLQILFFSALLSFPPLAVLMLRDPAHGNLRPRHPLLLFVRSTCIVIAGVAGFYAFSVLPLAQVYAILFTSPLFITLLSVPFLGEKVGLFRGLAVVTGLAGVMVVLRPGATPIHPGHIAALCASIASATAAIIVRRIGRTERTATLMLWPILGNFCVTGASLGFAYQPMPLVDLALTGVIGALGLTAAFFLILAYRAGAASLVAPMQYSQMLWATAYGWFFFQERLDAPTFIGAAMIMLAGGAILTREPKPQPGAPEIAGTRLRGEMVTTPRPGLLLRLLSGRK</sequence>
<feature type="transmembrane region" description="Helical" evidence="1">
    <location>
        <begin position="261"/>
        <end position="279"/>
    </location>
</feature>
<keyword evidence="1" id="KW-0812">Transmembrane</keyword>
<dbReference type="Proteomes" id="UP000316225">
    <property type="component" value="Unassembled WGS sequence"/>
</dbReference>
<feature type="transmembrane region" description="Helical" evidence="1">
    <location>
        <begin position="179"/>
        <end position="199"/>
    </location>
</feature>
<feature type="transmembrane region" description="Helical" evidence="1">
    <location>
        <begin position="67"/>
        <end position="89"/>
    </location>
</feature>
<keyword evidence="1" id="KW-0472">Membrane</keyword>
<feature type="domain" description="EamA" evidence="2">
    <location>
        <begin position="148"/>
        <end position="273"/>
    </location>
</feature>
<protein>
    <submittedName>
        <fullName evidence="3">S-adenosylmethionine uptake transporter</fullName>
    </submittedName>
</protein>
<feature type="transmembrane region" description="Helical" evidence="1">
    <location>
        <begin position="33"/>
        <end position="55"/>
    </location>
</feature>
<dbReference type="Gene3D" id="1.10.3730.20">
    <property type="match status" value="1"/>
</dbReference>